<organism evidence="1 2">
    <name type="scientific">Prunus armeniaca</name>
    <name type="common">Apricot</name>
    <name type="synonym">Armeniaca vulgaris</name>
    <dbReference type="NCBI Taxonomy" id="36596"/>
    <lineage>
        <taxon>Eukaryota</taxon>
        <taxon>Viridiplantae</taxon>
        <taxon>Streptophyta</taxon>
        <taxon>Embryophyta</taxon>
        <taxon>Tracheophyta</taxon>
        <taxon>Spermatophyta</taxon>
        <taxon>Magnoliopsida</taxon>
        <taxon>eudicotyledons</taxon>
        <taxon>Gunneridae</taxon>
        <taxon>Pentapetalae</taxon>
        <taxon>rosids</taxon>
        <taxon>fabids</taxon>
        <taxon>Rosales</taxon>
        <taxon>Rosaceae</taxon>
        <taxon>Amygdaloideae</taxon>
        <taxon>Amygdaleae</taxon>
        <taxon>Prunus</taxon>
    </lineage>
</organism>
<reference evidence="2" key="1">
    <citation type="journal article" date="2020" name="Genome Biol.">
        <title>Gamete binning: chromosome-level and haplotype-resolved genome assembly enabled by high-throughput single-cell sequencing of gamete genomes.</title>
        <authorList>
            <person name="Campoy J.A."/>
            <person name="Sun H."/>
            <person name="Goel M."/>
            <person name="Jiao W.-B."/>
            <person name="Folz-Donahue K."/>
            <person name="Wang N."/>
            <person name="Rubio M."/>
            <person name="Liu C."/>
            <person name="Kukat C."/>
            <person name="Ruiz D."/>
            <person name="Huettel B."/>
            <person name="Schneeberger K."/>
        </authorList>
    </citation>
    <scope>NUCLEOTIDE SEQUENCE [LARGE SCALE GENOMIC DNA]</scope>
    <source>
        <strain evidence="2">cv. Rojo Pasion</strain>
    </source>
</reference>
<name>A0A6J5Y374_PRUAR</name>
<dbReference type="AlphaFoldDB" id="A0A6J5Y374"/>
<proteinExistence type="predicted"/>
<sequence length="74" mass="8574">MPGSLGRCQMDDYAYVPKITCLLQMIVPSRAKVDFRGRLWVNQHKEGRAQVMESYPSCVPHYQVNKTSSQRLSW</sequence>
<evidence type="ECO:0000313" key="1">
    <source>
        <dbReference type="EMBL" id="CAB4319871.1"/>
    </source>
</evidence>
<gene>
    <name evidence="1" type="ORF">ORAREDHAP_LOCUS47677</name>
</gene>
<dbReference type="EMBL" id="CAEKKB010000008">
    <property type="protein sequence ID" value="CAB4319871.1"/>
    <property type="molecule type" value="Genomic_DNA"/>
</dbReference>
<keyword evidence="2" id="KW-1185">Reference proteome</keyword>
<accession>A0A6J5Y374</accession>
<protein>
    <submittedName>
        <fullName evidence="1">Uncharacterized protein</fullName>
    </submittedName>
</protein>
<evidence type="ECO:0000313" key="2">
    <source>
        <dbReference type="Proteomes" id="UP000507245"/>
    </source>
</evidence>
<dbReference type="Proteomes" id="UP000507245">
    <property type="component" value="Unassembled WGS sequence"/>
</dbReference>